<feature type="compositionally biased region" description="Polar residues" evidence="2">
    <location>
        <begin position="426"/>
        <end position="443"/>
    </location>
</feature>
<name>A0AAN8ISJ1_9EURO</name>
<keyword evidence="5" id="KW-1185">Reference proteome</keyword>
<feature type="region of interest" description="Disordered" evidence="2">
    <location>
        <begin position="371"/>
        <end position="402"/>
    </location>
</feature>
<feature type="coiled-coil region" evidence="1">
    <location>
        <begin position="575"/>
        <end position="616"/>
    </location>
</feature>
<dbReference type="EMBL" id="JAKLMC020000001">
    <property type="protein sequence ID" value="KAK5958252.1"/>
    <property type="molecule type" value="Genomic_DNA"/>
</dbReference>
<dbReference type="Proteomes" id="UP001316803">
    <property type="component" value="Unassembled WGS sequence"/>
</dbReference>
<feature type="compositionally biased region" description="Polar residues" evidence="2">
    <location>
        <begin position="473"/>
        <end position="484"/>
    </location>
</feature>
<feature type="compositionally biased region" description="Polar residues" evidence="2">
    <location>
        <begin position="622"/>
        <end position="639"/>
    </location>
</feature>
<gene>
    <name evidence="4" type="ORF">OHC33_000094</name>
</gene>
<dbReference type="InterPro" id="IPR019417">
    <property type="entry name" value="DUF2415"/>
</dbReference>
<feature type="compositionally biased region" description="Polar residues" evidence="2">
    <location>
        <begin position="381"/>
        <end position="391"/>
    </location>
</feature>
<feature type="domain" description="DUF2415" evidence="3">
    <location>
        <begin position="290"/>
        <end position="327"/>
    </location>
</feature>
<feature type="region of interest" description="Disordered" evidence="2">
    <location>
        <begin position="459"/>
        <end position="504"/>
    </location>
</feature>
<protein>
    <recommendedName>
        <fullName evidence="3">DUF2415 domain-containing protein</fullName>
    </recommendedName>
</protein>
<dbReference type="PANTHER" id="PTHR43991:SF9">
    <property type="entry name" value="DUF2415 DOMAIN-CONTAINING PROTEIN"/>
    <property type="match status" value="1"/>
</dbReference>
<feature type="compositionally biased region" description="Polar residues" evidence="2">
    <location>
        <begin position="682"/>
        <end position="693"/>
    </location>
</feature>
<evidence type="ECO:0000256" key="2">
    <source>
        <dbReference type="SAM" id="MobiDB-lite"/>
    </source>
</evidence>
<accession>A0AAN8ISJ1</accession>
<dbReference type="InterPro" id="IPR015943">
    <property type="entry name" value="WD40/YVTN_repeat-like_dom_sf"/>
</dbReference>
<evidence type="ECO:0000256" key="1">
    <source>
        <dbReference type="SAM" id="Coils"/>
    </source>
</evidence>
<dbReference type="InterPro" id="IPR036322">
    <property type="entry name" value="WD40_repeat_dom_sf"/>
</dbReference>
<sequence length="869" mass="97355">MTVDPLFLQSTETIAYPDKFYPAEIEVSHHQLRNFISTVYKDKVFYVNRYDIYVLDLATNERFVLVTVPFEARCLTAAHGWVCVGGETKGDCAFIHIGENDGQPGTSCHELLVEMLGKEIVNAMAVQKFKPEREEHKEEVIVLISNNDHTVTIYSLTQREVLATIEHPQPMNYAVLSPDSTIMAAVGDENKVYFMKRILDDETPDLSPNAWQYPNYDWRPLSAPDVPKGIVQPEDFSFAVAFSPDGRLCAVSSQGGAITVFDMEAIAEEVGPAEDAILCTFRSSRASLWGCVRSMAFSPAQWDVLAWAEDHGRIGVADVRQGFRRRQHIELKKDSTVKVDVKDVTPPDWISLDVKERLRRQHQQRMQALRGHPPLGARSFNDGQRPTSSTEHLVPDQAHTLSDRERSVIQALETTIDEIDNAQSPYSINYTSTQPRVRQSASHAESRREYEVQLLNPSTRLASSHGPRRRQSVILSESQPSQHLTVDESSRMTMTASPGPMSDDGLPPLIPINDLTPAADSGSSQPMPYNIPSSDPWHVIEASLAARRNPIGSPSRPSSSLHHIENAILAERQLANRLASERDHGERRSEELEVEIRNMNRRVHQLMDERDSLLGRYRAVQGQPSSSSGHTSALPTTLSRPHHTELEHRMQSMDEDRRMRTQRISDLEHQLRRAESRVELASIQSNVESNRTQPRPHDREEPSILASRILPIPTPSSSDNTSDTRRLLDSFDSLPGLSPTARRLRQRTAAETGLSSNRATIPRISELANRVTDNDLRLARMMMMRNAADGNGNWTPAAAHRFLTGQAQPQSQNGGTSSLEDIIRESGVGTAGIGWSPDGLRLYAGTEQGIFEFKLNVQDRMQCPVVEMR</sequence>
<organism evidence="4 5">
    <name type="scientific">Knufia fluminis</name>
    <dbReference type="NCBI Taxonomy" id="191047"/>
    <lineage>
        <taxon>Eukaryota</taxon>
        <taxon>Fungi</taxon>
        <taxon>Dikarya</taxon>
        <taxon>Ascomycota</taxon>
        <taxon>Pezizomycotina</taxon>
        <taxon>Eurotiomycetes</taxon>
        <taxon>Chaetothyriomycetidae</taxon>
        <taxon>Chaetothyriales</taxon>
        <taxon>Trichomeriaceae</taxon>
        <taxon>Knufia</taxon>
    </lineage>
</organism>
<dbReference type="Gene3D" id="2.130.10.10">
    <property type="entry name" value="YVTN repeat-like/Quinoprotein amine dehydrogenase"/>
    <property type="match status" value="1"/>
</dbReference>
<feature type="region of interest" description="Disordered" evidence="2">
    <location>
        <begin position="619"/>
        <end position="659"/>
    </location>
</feature>
<dbReference type="InterPro" id="IPR001680">
    <property type="entry name" value="WD40_rpt"/>
</dbReference>
<reference evidence="4 5" key="1">
    <citation type="submission" date="2022-12" db="EMBL/GenBank/DDBJ databases">
        <title>Genomic features and morphological characterization of a novel Knufia sp. strain isolated from spacecraft assembly facility.</title>
        <authorList>
            <person name="Teixeira M."/>
            <person name="Chander A.M."/>
            <person name="Stajich J.E."/>
            <person name="Venkateswaran K."/>
        </authorList>
    </citation>
    <scope>NUCLEOTIDE SEQUENCE [LARGE SCALE GENOMIC DNA]</scope>
    <source>
        <strain evidence="4 5">FJI-L2-BK-P2</strain>
    </source>
</reference>
<feature type="region of interest" description="Disordered" evidence="2">
    <location>
        <begin position="679"/>
        <end position="724"/>
    </location>
</feature>
<dbReference type="SUPFAM" id="SSF50978">
    <property type="entry name" value="WD40 repeat-like"/>
    <property type="match status" value="1"/>
</dbReference>
<evidence type="ECO:0000313" key="5">
    <source>
        <dbReference type="Proteomes" id="UP001316803"/>
    </source>
</evidence>
<dbReference type="AlphaFoldDB" id="A0AAN8ISJ1"/>
<keyword evidence="1" id="KW-0175">Coiled coil</keyword>
<feature type="region of interest" description="Disordered" evidence="2">
    <location>
        <begin position="426"/>
        <end position="445"/>
    </location>
</feature>
<feature type="compositionally biased region" description="Basic and acidic residues" evidence="2">
    <location>
        <begin position="642"/>
        <end position="659"/>
    </location>
</feature>
<comment type="caution">
    <text evidence="4">The sequence shown here is derived from an EMBL/GenBank/DDBJ whole genome shotgun (WGS) entry which is preliminary data.</text>
</comment>
<proteinExistence type="predicted"/>
<evidence type="ECO:0000259" key="3">
    <source>
        <dbReference type="Pfam" id="PF10313"/>
    </source>
</evidence>
<dbReference type="PANTHER" id="PTHR43991">
    <property type="entry name" value="WD REPEAT PROTEIN (AFU_ORTHOLOGUE AFUA_8G05640)-RELATED"/>
    <property type="match status" value="1"/>
</dbReference>
<dbReference type="SMART" id="SM00320">
    <property type="entry name" value="WD40"/>
    <property type="match status" value="2"/>
</dbReference>
<evidence type="ECO:0000313" key="4">
    <source>
        <dbReference type="EMBL" id="KAK5958252.1"/>
    </source>
</evidence>
<dbReference type="Pfam" id="PF10313">
    <property type="entry name" value="DUF2415"/>
    <property type="match status" value="1"/>
</dbReference>